<evidence type="ECO:0000259" key="1">
    <source>
        <dbReference type="Pfam" id="PF01458"/>
    </source>
</evidence>
<dbReference type="OrthoDB" id="2510at2759"/>
<keyword evidence="4" id="KW-1185">Reference proteome</keyword>
<dbReference type="InterPro" id="IPR037284">
    <property type="entry name" value="SUF_FeS_clus_asmbl_SufBD_sf"/>
</dbReference>
<dbReference type="EMBL" id="JADCNM010000001">
    <property type="protein sequence ID" value="KAG0502897.1"/>
    <property type="molecule type" value="Genomic_DNA"/>
</dbReference>
<dbReference type="InterPro" id="IPR055346">
    <property type="entry name" value="Fe-S_cluster_assembly_SufBD"/>
</dbReference>
<dbReference type="InterPro" id="IPR011542">
    <property type="entry name" value="SUF_FeS_clus_asmbl_SufD"/>
</dbReference>
<evidence type="ECO:0000313" key="2">
    <source>
        <dbReference type="EMBL" id="KAG0498658.1"/>
    </source>
</evidence>
<dbReference type="EMBL" id="JADCNL010000001">
    <property type="protein sequence ID" value="KAG0498658.1"/>
    <property type="molecule type" value="Genomic_DNA"/>
</dbReference>
<dbReference type="AlphaFoldDB" id="A0A835VL24"/>
<dbReference type="Proteomes" id="UP000639772">
    <property type="component" value="Chromosome 1"/>
</dbReference>
<reference evidence="4 5" key="1">
    <citation type="journal article" date="2020" name="Nat. Food">
        <title>A phased Vanilla planifolia genome enables genetic improvement of flavour and production.</title>
        <authorList>
            <person name="Hasing T."/>
            <person name="Tang H."/>
            <person name="Brym M."/>
            <person name="Khazi F."/>
            <person name="Huang T."/>
            <person name="Chambers A.H."/>
        </authorList>
    </citation>
    <scope>NUCLEOTIDE SEQUENCE [LARGE SCALE GENOMIC DNA]</scope>
    <source>
        <tissue evidence="3">Leaf</tissue>
    </source>
</reference>
<dbReference type="SUPFAM" id="SSF101960">
    <property type="entry name" value="Stabilizer of iron transporter SufD"/>
    <property type="match status" value="1"/>
</dbReference>
<dbReference type="PANTHER" id="PTHR43575:SF1">
    <property type="entry name" value="PROTEIN ABCI7, CHLOROPLASTIC"/>
    <property type="match status" value="1"/>
</dbReference>
<organism evidence="3 5">
    <name type="scientific">Vanilla planifolia</name>
    <name type="common">Vanilla</name>
    <dbReference type="NCBI Taxonomy" id="51239"/>
    <lineage>
        <taxon>Eukaryota</taxon>
        <taxon>Viridiplantae</taxon>
        <taxon>Streptophyta</taxon>
        <taxon>Embryophyta</taxon>
        <taxon>Tracheophyta</taxon>
        <taxon>Spermatophyta</taxon>
        <taxon>Magnoliopsida</taxon>
        <taxon>Liliopsida</taxon>
        <taxon>Asparagales</taxon>
        <taxon>Orchidaceae</taxon>
        <taxon>Vanilloideae</taxon>
        <taxon>Vanilleae</taxon>
        <taxon>Vanilla</taxon>
    </lineage>
</organism>
<gene>
    <name evidence="3" type="ORF">HPP92_002969</name>
    <name evidence="2" type="ORF">HPP92_003349</name>
</gene>
<evidence type="ECO:0000313" key="3">
    <source>
        <dbReference type="EMBL" id="KAG0502897.1"/>
    </source>
</evidence>
<dbReference type="PANTHER" id="PTHR43575">
    <property type="entry name" value="PROTEIN ABCI7, CHLOROPLASTIC"/>
    <property type="match status" value="1"/>
</dbReference>
<accession>A0A835VL24</accession>
<dbReference type="Proteomes" id="UP000636800">
    <property type="component" value="Chromosome 1"/>
</dbReference>
<evidence type="ECO:0000313" key="5">
    <source>
        <dbReference type="Proteomes" id="UP000639772"/>
    </source>
</evidence>
<dbReference type="GO" id="GO:0016226">
    <property type="term" value="P:iron-sulfur cluster assembly"/>
    <property type="evidence" value="ECO:0007669"/>
    <property type="project" value="InterPro"/>
</dbReference>
<dbReference type="NCBIfam" id="TIGR01981">
    <property type="entry name" value="sufD"/>
    <property type="match status" value="1"/>
</dbReference>
<protein>
    <recommendedName>
        <fullName evidence="1">SUF system FeS cluster assembly SufBD core domain-containing protein</fullName>
    </recommendedName>
</protein>
<feature type="domain" description="SUF system FeS cluster assembly SufBD core" evidence="1">
    <location>
        <begin position="232"/>
        <end position="461"/>
    </location>
</feature>
<dbReference type="Pfam" id="PF01458">
    <property type="entry name" value="SUFBD_core"/>
    <property type="match status" value="1"/>
</dbReference>
<name>A0A835VL24_VANPL</name>
<comment type="caution">
    <text evidence="3">The sequence shown here is derived from an EMBL/GenBank/DDBJ whole genome shotgun (WGS) entry which is preliminary data.</text>
</comment>
<sequence>MMCSSLSAPLVQSGHLGVRPRPRPRPVCGNSLQFQPKILDAANSASSSSFSVSDPFVLEIADKLEDSLSLTSSSFLKRLRDSSALSILSRRWPSSKDELFRFTDTSFLKSSKILPTAAPSAEPPISASPVSNFLTIVDGHVLLSLSHFPSLPPGAFAGSAADVPPGSLSETVLATGTERFREGDLFWDLNGFGAPDLAVVYIPEGERMIDEPLHLRLCASEMAEAGSGVLPLSNPRVLVVVGKRAELGIIEEHFGTVKSAGSSYWSNSVLEIVLEEGAKVSHSFIQTLNQNAAHVKWTSVRQGECSIYELVEVSTGGKLFRHNLHIQQLGRDTTTELSTLHISQDDQIQDLHSRLILDHPGGFSRQLHKCMVLHSSGHAIFDGNIKVNRFAQKTDAGQLTRTLLLAPRATVNVKPNLQIVADDVKCSHGAAISDLEEEQLFYFQVRGIDLQTARDAIIFSFGSEVLGRIPFEPFRNQTSEQVKELLKKR</sequence>
<evidence type="ECO:0000313" key="4">
    <source>
        <dbReference type="Proteomes" id="UP000636800"/>
    </source>
</evidence>
<dbReference type="InterPro" id="IPR000825">
    <property type="entry name" value="SUF_FeS_clus_asmbl_SufBD_core"/>
</dbReference>
<proteinExistence type="predicted"/>